<name>A0A8J9U971_9NEOP</name>
<dbReference type="OrthoDB" id="7414190at2759"/>
<feature type="non-terminal residue" evidence="1">
    <location>
        <position position="375"/>
    </location>
</feature>
<dbReference type="AlphaFoldDB" id="A0A8J9U971"/>
<reference evidence="1" key="1">
    <citation type="submission" date="2021-12" db="EMBL/GenBank/DDBJ databases">
        <authorList>
            <person name="Martin H S."/>
        </authorList>
    </citation>
    <scope>NUCLEOTIDE SEQUENCE</scope>
</reference>
<organism evidence="1 2">
    <name type="scientific">Brenthis ino</name>
    <name type="common">lesser marbled fritillary</name>
    <dbReference type="NCBI Taxonomy" id="405034"/>
    <lineage>
        <taxon>Eukaryota</taxon>
        <taxon>Metazoa</taxon>
        <taxon>Ecdysozoa</taxon>
        <taxon>Arthropoda</taxon>
        <taxon>Hexapoda</taxon>
        <taxon>Insecta</taxon>
        <taxon>Pterygota</taxon>
        <taxon>Neoptera</taxon>
        <taxon>Endopterygota</taxon>
        <taxon>Lepidoptera</taxon>
        <taxon>Glossata</taxon>
        <taxon>Ditrysia</taxon>
        <taxon>Papilionoidea</taxon>
        <taxon>Nymphalidae</taxon>
        <taxon>Heliconiinae</taxon>
        <taxon>Argynnini</taxon>
        <taxon>Brenthis</taxon>
    </lineage>
</organism>
<evidence type="ECO:0000313" key="2">
    <source>
        <dbReference type="Proteomes" id="UP000838878"/>
    </source>
</evidence>
<protein>
    <submittedName>
        <fullName evidence="1">Uncharacterized protein</fullName>
    </submittedName>
</protein>
<accession>A0A8J9U971</accession>
<dbReference type="Proteomes" id="UP000838878">
    <property type="component" value="Chromosome 10"/>
</dbReference>
<evidence type="ECO:0000313" key="1">
    <source>
        <dbReference type="EMBL" id="CAH0715399.1"/>
    </source>
</evidence>
<dbReference type="EMBL" id="OV170230">
    <property type="protein sequence ID" value="CAH0715399.1"/>
    <property type="molecule type" value="Genomic_DNA"/>
</dbReference>
<gene>
    <name evidence="1" type="ORF">BINO364_LOCUS2327</name>
</gene>
<keyword evidence="2" id="KW-1185">Reference proteome</keyword>
<proteinExistence type="predicted"/>
<sequence length="375" mass="42718">MTMPEVTFALASNALKLEAGLSKMILETRYILFRNQSDIIYSKADQDPFKSSPFSYQQVQNKGQLAIVAEGCVLVGYALVKLGGHSVNLGHDTFRVKGCKFSVEISTYNFGGPPVIAPYFSHEQSKQLELLLTRPIREEITAKLQAALFTYINTSLIFGDYLSKFREYQKNIYKESIKHLNEIVRGINNQTVEMDKVTVDLDGIAVSWNFTCQNEGFCWTKMLISNVTLHGLDTLYSSHTGGPFKLQGAKIAESFRFNSMTVRGSICYENNTLKGDHEFVAEIRDFTVNIEMELNKTEVIVDVMSWRILELSVIELNHLFKNRKSAHSFIHGYLIHTIPGVLKDHIYNFFIEALKKIDNRKALKKSDNMDKTCRH</sequence>